<feature type="domain" description="Plastocyanin-like" evidence="6">
    <location>
        <begin position="406"/>
        <end position="511"/>
    </location>
</feature>
<dbReference type="PROSITE" id="PS00080">
    <property type="entry name" value="MULTICOPPER_OXIDASE2"/>
    <property type="match status" value="1"/>
</dbReference>
<evidence type="ECO:0000259" key="5">
    <source>
        <dbReference type="Pfam" id="PF00394"/>
    </source>
</evidence>
<keyword evidence="9" id="KW-1185">Reference proteome</keyword>
<dbReference type="PANTHER" id="PTHR11709:SF394">
    <property type="entry name" value="FI03373P-RELATED"/>
    <property type="match status" value="1"/>
</dbReference>
<dbReference type="PROSITE" id="PS51257">
    <property type="entry name" value="PROKAR_LIPOPROTEIN"/>
    <property type="match status" value="1"/>
</dbReference>
<dbReference type="OrthoDB" id="345021at2"/>
<dbReference type="InterPro" id="IPR034279">
    <property type="entry name" value="CuRO_3_CopA"/>
</dbReference>
<dbReference type="InterPro" id="IPR001117">
    <property type="entry name" value="Cu-oxidase_2nd"/>
</dbReference>
<keyword evidence="3" id="KW-0186">Copper</keyword>
<keyword evidence="1" id="KW-0479">Metal-binding</keyword>
<dbReference type="PANTHER" id="PTHR11709">
    <property type="entry name" value="MULTI-COPPER OXIDASE"/>
    <property type="match status" value="1"/>
</dbReference>
<protein>
    <submittedName>
        <fullName evidence="8">Copper oxidase</fullName>
    </submittedName>
</protein>
<feature type="domain" description="Plastocyanin-like" evidence="5">
    <location>
        <begin position="260"/>
        <end position="354"/>
    </location>
</feature>
<dbReference type="RefSeq" id="WP_046422428.1">
    <property type="nucleotide sequence ID" value="NZ_LBDA02000027.1"/>
</dbReference>
<dbReference type="InterPro" id="IPR011707">
    <property type="entry name" value="Cu-oxidase-like_N"/>
</dbReference>
<evidence type="ECO:0000256" key="1">
    <source>
        <dbReference type="ARBA" id="ARBA00022723"/>
    </source>
</evidence>
<dbReference type="InterPro" id="IPR045087">
    <property type="entry name" value="Cu-oxidase_fam"/>
</dbReference>
<dbReference type="AlphaFoldDB" id="A0A1J4Q3Z3"/>
<evidence type="ECO:0000256" key="2">
    <source>
        <dbReference type="ARBA" id="ARBA00023002"/>
    </source>
</evidence>
<sequence>MISIGRRAFLQGGIGTAGAVLLSGCADGGRPDRPVAASPPVSVTPSGLVRPDGPQVQAAEARRHWNGTTRSYALTAEVGEVDLGGPIVTCWNYDGRVPGRTLQVTAGDKVRVDLTNNLPEDTTIHWHGIAIRNNMDGVPDVTQDPVPDNGGTFRYEYIVPDPGTYYYHPHVGLQFDHGLYGPLIVADPNETMKYDHDWTVVMDDWLDGVDGLTPEKVYAALKSGGMMSPTSSEPGSAGILRKGSSKLLGGDPGDVRYPYYLINGRVSKAPDVFNGKPGDTVRLRLINAGADTGFLVSLGDHRMKVVQTDGYPIDPVEADALLIGMGERYDVLVTLKDGVFPLVAVAEGKGDNALAVVRTGSGSTPPSDARPEELKGKVVGGANVAQLTAAKDDRLGSHAIDQDIPIAMTGGMTKYNWSLDDRAYNPKVPLAVTTSGQRVRLTYTNTTSMWHPMHFHGHTFAVGGPDGPRKDTVIVLPGRSVTVEFDTDNPGQWVTHCHNAYHEQAGMIGVLAGASR</sequence>
<dbReference type="CDD" id="cd13870">
    <property type="entry name" value="CuRO_2_CopA_like_1"/>
    <property type="match status" value="1"/>
</dbReference>
<dbReference type="PROSITE" id="PS51318">
    <property type="entry name" value="TAT"/>
    <property type="match status" value="1"/>
</dbReference>
<evidence type="ECO:0000256" key="4">
    <source>
        <dbReference type="SAM" id="MobiDB-lite"/>
    </source>
</evidence>
<dbReference type="Pfam" id="PF00394">
    <property type="entry name" value="Cu-oxidase"/>
    <property type="match status" value="1"/>
</dbReference>
<dbReference type="InterPro" id="IPR006311">
    <property type="entry name" value="TAT_signal"/>
</dbReference>
<feature type="region of interest" description="Disordered" evidence="4">
    <location>
        <begin position="225"/>
        <end position="245"/>
    </location>
</feature>
<feature type="domain" description="Plastocyanin-like" evidence="7">
    <location>
        <begin position="88"/>
        <end position="189"/>
    </location>
</feature>
<dbReference type="InterPro" id="IPR008972">
    <property type="entry name" value="Cupredoxin"/>
</dbReference>
<dbReference type="GO" id="GO:0005507">
    <property type="term" value="F:copper ion binding"/>
    <property type="evidence" value="ECO:0007669"/>
    <property type="project" value="InterPro"/>
</dbReference>
<evidence type="ECO:0000256" key="3">
    <source>
        <dbReference type="ARBA" id="ARBA00023008"/>
    </source>
</evidence>
<accession>A0A1J4Q3Z3</accession>
<dbReference type="InterPro" id="IPR011706">
    <property type="entry name" value="Cu-oxidase_C"/>
</dbReference>
<reference evidence="8" key="1">
    <citation type="submission" date="2016-10" db="EMBL/GenBank/DDBJ databases">
        <title>Genome sequence of Streptomyces malaysiense MUSC 136.</title>
        <authorList>
            <person name="Lee L.-H."/>
            <person name="Ser H.-L."/>
        </authorList>
    </citation>
    <scope>NUCLEOTIDE SEQUENCE [LARGE SCALE GENOMIC DNA]</scope>
    <source>
        <strain evidence="8">MUSC 136</strain>
    </source>
</reference>
<gene>
    <name evidence="8" type="ORF">VT52_012535</name>
</gene>
<dbReference type="InterPro" id="IPR002355">
    <property type="entry name" value="Cu_oxidase_Cu_BS"/>
</dbReference>
<dbReference type="SUPFAM" id="SSF49503">
    <property type="entry name" value="Cupredoxins"/>
    <property type="match status" value="3"/>
</dbReference>
<dbReference type="EMBL" id="LBDA02000027">
    <property type="protein sequence ID" value="OIK27252.1"/>
    <property type="molecule type" value="Genomic_DNA"/>
</dbReference>
<dbReference type="GO" id="GO:0016491">
    <property type="term" value="F:oxidoreductase activity"/>
    <property type="evidence" value="ECO:0007669"/>
    <property type="project" value="UniProtKB-KW"/>
</dbReference>
<dbReference type="Pfam" id="PF07732">
    <property type="entry name" value="Cu-oxidase_3"/>
    <property type="match status" value="1"/>
</dbReference>
<name>A0A1J4Q3Z3_9ACTN</name>
<organism evidence="8 9">
    <name type="scientific">Streptomyces malaysiense</name>
    <dbReference type="NCBI Taxonomy" id="1428626"/>
    <lineage>
        <taxon>Bacteria</taxon>
        <taxon>Bacillati</taxon>
        <taxon>Actinomycetota</taxon>
        <taxon>Actinomycetes</taxon>
        <taxon>Kitasatosporales</taxon>
        <taxon>Streptomycetaceae</taxon>
        <taxon>Streptomyces</taxon>
    </lineage>
</organism>
<dbReference type="Gene3D" id="2.60.40.420">
    <property type="entry name" value="Cupredoxins - blue copper proteins"/>
    <property type="match status" value="3"/>
</dbReference>
<feature type="region of interest" description="Disordered" evidence="4">
    <location>
        <begin position="31"/>
        <end position="51"/>
    </location>
</feature>
<feature type="compositionally biased region" description="Low complexity" evidence="4">
    <location>
        <begin position="34"/>
        <end position="46"/>
    </location>
</feature>
<evidence type="ECO:0000313" key="9">
    <source>
        <dbReference type="Proteomes" id="UP000034838"/>
    </source>
</evidence>
<evidence type="ECO:0000259" key="7">
    <source>
        <dbReference type="Pfam" id="PF07732"/>
    </source>
</evidence>
<dbReference type="CDD" id="cd13896">
    <property type="entry name" value="CuRO_3_CopA"/>
    <property type="match status" value="1"/>
</dbReference>
<proteinExistence type="predicted"/>
<dbReference type="Proteomes" id="UP000034838">
    <property type="component" value="Unassembled WGS sequence"/>
</dbReference>
<keyword evidence="2" id="KW-0560">Oxidoreductase</keyword>
<evidence type="ECO:0000259" key="6">
    <source>
        <dbReference type="Pfam" id="PF07731"/>
    </source>
</evidence>
<evidence type="ECO:0000313" key="8">
    <source>
        <dbReference type="EMBL" id="OIK27252.1"/>
    </source>
</evidence>
<dbReference type="Pfam" id="PF07731">
    <property type="entry name" value="Cu-oxidase_2"/>
    <property type="match status" value="1"/>
</dbReference>
<comment type="caution">
    <text evidence="8">The sequence shown here is derived from an EMBL/GenBank/DDBJ whole genome shotgun (WGS) entry which is preliminary data.</text>
</comment>
<dbReference type="CDD" id="cd13861">
    <property type="entry name" value="CuRO_1_CumA_like"/>
    <property type="match status" value="1"/>
</dbReference>